<name>A0A6A6CRK8_ZASCE</name>
<evidence type="ECO:0000313" key="3">
    <source>
        <dbReference type="Proteomes" id="UP000799537"/>
    </source>
</evidence>
<dbReference type="EMBL" id="ML993589">
    <property type="protein sequence ID" value="KAF2168808.1"/>
    <property type="molecule type" value="Genomic_DNA"/>
</dbReference>
<keyword evidence="3" id="KW-1185">Reference proteome</keyword>
<dbReference type="AlphaFoldDB" id="A0A6A6CRK8"/>
<feature type="region of interest" description="Disordered" evidence="1">
    <location>
        <begin position="1"/>
        <end position="64"/>
    </location>
</feature>
<dbReference type="OrthoDB" id="514070at2759"/>
<dbReference type="Proteomes" id="UP000799537">
    <property type="component" value="Unassembled WGS sequence"/>
</dbReference>
<organism evidence="2 3">
    <name type="scientific">Zasmidium cellare ATCC 36951</name>
    <dbReference type="NCBI Taxonomy" id="1080233"/>
    <lineage>
        <taxon>Eukaryota</taxon>
        <taxon>Fungi</taxon>
        <taxon>Dikarya</taxon>
        <taxon>Ascomycota</taxon>
        <taxon>Pezizomycotina</taxon>
        <taxon>Dothideomycetes</taxon>
        <taxon>Dothideomycetidae</taxon>
        <taxon>Mycosphaerellales</taxon>
        <taxon>Mycosphaerellaceae</taxon>
        <taxon>Zasmidium</taxon>
    </lineage>
</organism>
<sequence length="239" mass="26318">MPATTRSQTTLEEKGVSTSKPTPAKLQPNKRKAGTATTASSSSKKKKTSPDTRPSHHDASEDNEAITINRAPVLELWASCVAHSIYPSLEWSTCLSIGGAISTITAISKGRSIGTIEKPDPGKAQEKREKRREEQAELGEVEVMGFHLKLKDGAAVVGDKPKKGNEDTLKKKYGDQQYEKVKAMFDESLKAWKDKEDELNSKAFGMYEDFRPNIPTSQQGWGRKGQLRLDTIKSAVRGE</sequence>
<proteinExistence type="predicted"/>
<dbReference type="GeneID" id="54565453"/>
<dbReference type="RefSeq" id="XP_033669697.1">
    <property type="nucleotide sequence ID" value="XM_033812181.1"/>
</dbReference>
<evidence type="ECO:0000256" key="1">
    <source>
        <dbReference type="SAM" id="MobiDB-lite"/>
    </source>
</evidence>
<accession>A0A6A6CRK8</accession>
<feature type="region of interest" description="Disordered" evidence="1">
    <location>
        <begin position="112"/>
        <end position="134"/>
    </location>
</feature>
<evidence type="ECO:0000313" key="2">
    <source>
        <dbReference type="EMBL" id="KAF2168808.1"/>
    </source>
</evidence>
<feature type="compositionally biased region" description="Polar residues" evidence="1">
    <location>
        <begin position="1"/>
        <end position="21"/>
    </location>
</feature>
<reference evidence="2" key="1">
    <citation type="journal article" date="2020" name="Stud. Mycol.">
        <title>101 Dothideomycetes genomes: a test case for predicting lifestyles and emergence of pathogens.</title>
        <authorList>
            <person name="Haridas S."/>
            <person name="Albert R."/>
            <person name="Binder M."/>
            <person name="Bloem J."/>
            <person name="Labutti K."/>
            <person name="Salamov A."/>
            <person name="Andreopoulos B."/>
            <person name="Baker S."/>
            <person name="Barry K."/>
            <person name="Bills G."/>
            <person name="Bluhm B."/>
            <person name="Cannon C."/>
            <person name="Castanera R."/>
            <person name="Culley D."/>
            <person name="Daum C."/>
            <person name="Ezra D."/>
            <person name="Gonzalez J."/>
            <person name="Henrissat B."/>
            <person name="Kuo A."/>
            <person name="Liang C."/>
            <person name="Lipzen A."/>
            <person name="Lutzoni F."/>
            <person name="Magnuson J."/>
            <person name="Mondo S."/>
            <person name="Nolan M."/>
            <person name="Ohm R."/>
            <person name="Pangilinan J."/>
            <person name="Park H.-J."/>
            <person name="Ramirez L."/>
            <person name="Alfaro M."/>
            <person name="Sun H."/>
            <person name="Tritt A."/>
            <person name="Yoshinaga Y."/>
            <person name="Zwiers L.-H."/>
            <person name="Turgeon B."/>
            <person name="Goodwin S."/>
            <person name="Spatafora J."/>
            <person name="Crous P."/>
            <person name="Grigoriev I."/>
        </authorList>
    </citation>
    <scope>NUCLEOTIDE SEQUENCE</scope>
    <source>
        <strain evidence="2">ATCC 36951</strain>
    </source>
</reference>
<feature type="compositionally biased region" description="Basic and acidic residues" evidence="1">
    <location>
        <begin position="117"/>
        <end position="134"/>
    </location>
</feature>
<gene>
    <name evidence="2" type="ORF">M409DRAFT_52814</name>
</gene>
<protein>
    <submittedName>
        <fullName evidence="2">Uncharacterized protein</fullName>
    </submittedName>
</protein>
<feature type="compositionally biased region" description="Basic and acidic residues" evidence="1">
    <location>
        <begin position="48"/>
        <end position="60"/>
    </location>
</feature>